<dbReference type="EMBL" id="BARS01053230">
    <property type="protein sequence ID" value="GAG49819.1"/>
    <property type="molecule type" value="Genomic_DNA"/>
</dbReference>
<reference evidence="2" key="1">
    <citation type="journal article" date="2014" name="Front. Microbiol.">
        <title>High frequency of phylogenetically diverse reductive dehalogenase-homologous genes in deep subseafloor sedimentary metagenomes.</title>
        <authorList>
            <person name="Kawai M."/>
            <person name="Futagami T."/>
            <person name="Toyoda A."/>
            <person name="Takaki Y."/>
            <person name="Nishi S."/>
            <person name="Hori S."/>
            <person name="Arai W."/>
            <person name="Tsubouchi T."/>
            <person name="Morono Y."/>
            <person name="Uchiyama I."/>
            <person name="Ito T."/>
            <person name="Fujiyama A."/>
            <person name="Inagaki F."/>
            <person name="Takami H."/>
        </authorList>
    </citation>
    <scope>NUCLEOTIDE SEQUENCE</scope>
    <source>
        <strain evidence="2">Expedition CK06-06</strain>
    </source>
</reference>
<keyword evidence="1" id="KW-0812">Transmembrane</keyword>
<feature type="transmembrane region" description="Helical" evidence="1">
    <location>
        <begin position="63"/>
        <end position="85"/>
    </location>
</feature>
<dbReference type="InterPro" id="IPR011990">
    <property type="entry name" value="TPR-like_helical_dom_sf"/>
</dbReference>
<keyword evidence="1" id="KW-1133">Transmembrane helix</keyword>
<evidence type="ECO:0000313" key="2">
    <source>
        <dbReference type="EMBL" id="GAG49819.1"/>
    </source>
</evidence>
<evidence type="ECO:0000256" key="1">
    <source>
        <dbReference type="SAM" id="Phobius"/>
    </source>
</evidence>
<feature type="transmembrane region" description="Helical" evidence="1">
    <location>
        <begin position="91"/>
        <end position="112"/>
    </location>
</feature>
<feature type="non-terminal residue" evidence="2">
    <location>
        <position position="228"/>
    </location>
</feature>
<accession>X0Y1U9</accession>
<dbReference type="AlphaFoldDB" id="X0Y1U9"/>
<gene>
    <name evidence="2" type="ORF">S01H1_79017</name>
</gene>
<organism evidence="2">
    <name type="scientific">marine sediment metagenome</name>
    <dbReference type="NCBI Taxonomy" id="412755"/>
    <lineage>
        <taxon>unclassified sequences</taxon>
        <taxon>metagenomes</taxon>
        <taxon>ecological metagenomes</taxon>
    </lineage>
</organism>
<dbReference type="SUPFAM" id="SSF48452">
    <property type="entry name" value="TPR-like"/>
    <property type="match status" value="1"/>
</dbReference>
<protein>
    <submittedName>
        <fullName evidence="2">Uncharacterized protein</fullName>
    </submittedName>
</protein>
<proteinExistence type="predicted"/>
<feature type="transmembrane region" description="Helical" evidence="1">
    <location>
        <begin position="31"/>
        <end position="51"/>
    </location>
</feature>
<name>X0Y1U9_9ZZZZ</name>
<sequence>DSLYSTLWGDGLLGGGDMELRPPWNYDLMAVGYWLAAAPMAMILAGIGAMLARLLRRPRAADFLLTGAAFGVGFAVFFMTLRIPSYAQAKAFYGLLVLLPLAAFAGWGFDLLAGRSRRLSYVLCCLLAFWALTSWGSYWIRRAAPETHFALGLAATGENSGEEAPAHFDRAVQLGLDEAGAHFARGILPGSDDDAVAHLRKSVALDSRHANRGVHLTRLLIKEKQYAR</sequence>
<feature type="transmembrane region" description="Helical" evidence="1">
    <location>
        <begin position="119"/>
        <end position="140"/>
    </location>
</feature>
<dbReference type="Gene3D" id="1.25.40.10">
    <property type="entry name" value="Tetratricopeptide repeat domain"/>
    <property type="match status" value="1"/>
</dbReference>
<feature type="non-terminal residue" evidence="2">
    <location>
        <position position="1"/>
    </location>
</feature>
<comment type="caution">
    <text evidence="2">The sequence shown here is derived from an EMBL/GenBank/DDBJ whole genome shotgun (WGS) entry which is preliminary data.</text>
</comment>
<keyword evidence="1" id="KW-0472">Membrane</keyword>